<feature type="domain" description="ABC3 transporter permease C-terminal" evidence="8">
    <location>
        <begin position="251"/>
        <end position="374"/>
    </location>
</feature>
<dbReference type="InterPro" id="IPR025857">
    <property type="entry name" value="MacB_PCD"/>
</dbReference>
<comment type="caution">
    <text evidence="10">The sequence shown here is derived from an EMBL/GenBank/DDBJ whole genome shotgun (WGS) entry which is preliminary data.</text>
</comment>
<evidence type="ECO:0000256" key="6">
    <source>
        <dbReference type="ARBA" id="ARBA00038076"/>
    </source>
</evidence>
<keyword evidence="11" id="KW-1185">Reference proteome</keyword>
<evidence type="ECO:0000313" key="10">
    <source>
        <dbReference type="EMBL" id="MCQ1530990.1"/>
    </source>
</evidence>
<keyword evidence="4 7" id="KW-1133">Transmembrane helix</keyword>
<proteinExistence type="inferred from homology"/>
<feature type="transmembrane region" description="Helical" evidence="7">
    <location>
        <begin position="418"/>
        <end position="441"/>
    </location>
</feature>
<sequence>MNSYLGLVSEYAKAHKKKNRLTVICIVISVMLVTAIFGMADMSVKAQINEYIRQNGNFHAIITDISDRIAEQIGDRDDVKVSSFLGMAEDTTFQGKELLVQSSEQDMAEQMNLNVIEGDYPVSSQEALLDRQGLEQFGLSIGDTIEVAFSDGKIRQYKITGTYGDFSSLKGNDAHGLFLSMAGMRAFPSDLYEEYYYIQFKSGVNINKAISEIKAEYGLIDEQVSTNIRLLGLMGQSDNSSMRDLYLTAVILFLLVAMAGTFMIASSFNMSILERTQFFGLLRCLGATKKQIKRYIRREGFQYCLKGIPIGLLTGCGVLWAAIFFLNTLSLQDIPPMPMLQVSWPGIAAGAVIGFLVVMIASSSPAKNAARVSPQSAVTGNINETNNLQISKASNTRLFHVDTAMGVRHAFSNKKSMVLIAGSFAISIISFLCFTVLITFMNHALNPLKPYAPDLSIKGVQNSILIDRSLVEELKAIPYIQKVYGRMFYYDIPANDKQGSAIAMLISYDEPQFEWAEEMLISGNLDNVKNGNSVLVDHTQSQKFNWNVGDILTLNISGTPHDLKIACIISDVAFDAGNNGWSIVASEKTFSALTGIEDYTIIDMQVNEDVSKNVRTLITPEMQLLDKQQRNKEVRTGYFAMAVFVYGFLMVIALVALINIINTVNASVSSRIGNYGMMRAVGMSGRQLKRMVTAEAAAYAISGSLTGGILGLLLHRFFFEMLITSNWGELWQPPLVVLIVTISAAILTTFVAVISPTRKIEKMSIINVVNAE</sequence>
<protein>
    <submittedName>
        <fullName evidence="10">ABC transporter permease</fullName>
    </submittedName>
</protein>
<dbReference type="EMBL" id="JAJEKE010000016">
    <property type="protein sequence ID" value="MCQ1530990.1"/>
    <property type="molecule type" value="Genomic_DNA"/>
</dbReference>
<feature type="transmembrane region" description="Helical" evidence="7">
    <location>
        <begin position="343"/>
        <end position="361"/>
    </location>
</feature>
<feature type="transmembrane region" description="Helical" evidence="7">
    <location>
        <begin position="303"/>
        <end position="323"/>
    </location>
</feature>
<reference evidence="10 11" key="1">
    <citation type="submission" date="2021-10" db="EMBL/GenBank/DDBJ databases">
        <title>Lutispora strain m25 sp. nov., a thermophilic, non-spore-forming bacterium isolated from a lab-scale methanogenic bioreactor digesting anaerobic sludge.</title>
        <authorList>
            <person name="El Houari A."/>
            <person name="Mcdonald J."/>
        </authorList>
    </citation>
    <scope>NUCLEOTIDE SEQUENCE [LARGE SCALE GENOMIC DNA]</scope>
    <source>
        <strain evidence="11">m25</strain>
    </source>
</reference>
<evidence type="ECO:0000259" key="9">
    <source>
        <dbReference type="Pfam" id="PF12704"/>
    </source>
</evidence>
<dbReference type="PANTHER" id="PTHR30572">
    <property type="entry name" value="MEMBRANE COMPONENT OF TRANSPORTER-RELATED"/>
    <property type="match status" value="1"/>
</dbReference>
<evidence type="ECO:0000259" key="8">
    <source>
        <dbReference type="Pfam" id="PF02687"/>
    </source>
</evidence>
<feature type="domain" description="MacB-like periplasmic core" evidence="9">
    <location>
        <begin position="21"/>
        <end position="215"/>
    </location>
</feature>
<comment type="similarity">
    <text evidence="6">Belongs to the ABC-4 integral membrane protein family.</text>
</comment>
<keyword evidence="5 7" id="KW-0472">Membrane</keyword>
<feature type="transmembrane region" description="Helical" evidence="7">
    <location>
        <begin position="245"/>
        <end position="265"/>
    </location>
</feature>
<gene>
    <name evidence="10" type="ORF">LJD61_15775</name>
</gene>
<evidence type="ECO:0000313" key="11">
    <source>
        <dbReference type="Proteomes" id="UP001651880"/>
    </source>
</evidence>
<feature type="transmembrane region" description="Helical" evidence="7">
    <location>
        <begin position="638"/>
        <end position="661"/>
    </location>
</feature>
<dbReference type="Proteomes" id="UP001651880">
    <property type="component" value="Unassembled WGS sequence"/>
</dbReference>
<comment type="subcellular location">
    <subcellularLocation>
        <location evidence="1">Cell membrane</location>
        <topology evidence="1">Multi-pass membrane protein</topology>
    </subcellularLocation>
</comment>
<dbReference type="Pfam" id="PF12704">
    <property type="entry name" value="MacB_PCD"/>
    <property type="match status" value="1"/>
</dbReference>
<dbReference type="RefSeq" id="WP_255228506.1">
    <property type="nucleotide sequence ID" value="NZ_JAJEKE010000016.1"/>
</dbReference>
<name>A0ABT1NI86_9FIRM</name>
<feature type="domain" description="ABC3 transporter permease C-terminal" evidence="8">
    <location>
        <begin position="648"/>
        <end position="764"/>
    </location>
</feature>
<dbReference type="InterPro" id="IPR003838">
    <property type="entry name" value="ABC3_permease_C"/>
</dbReference>
<evidence type="ECO:0000256" key="1">
    <source>
        <dbReference type="ARBA" id="ARBA00004651"/>
    </source>
</evidence>
<dbReference type="PANTHER" id="PTHR30572:SF4">
    <property type="entry name" value="ABC TRANSPORTER PERMEASE YTRF"/>
    <property type="match status" value="1"/>
</dbReference>
<dbReference type="InterPro" id="IPR050250">
    <property type="entry name" value="Macrolide_Exporter_MacB"/>
</dbReference>
<evidence type="ECO:0000256" key="7">
    <source>
        <dbReference type="SAM" id="Phobius"/>
    </source>
</evidence>
<feature type="transmembrane region" description="Helical" evidence="7">
    <location>
        <begin position="735"/>
        <end position="754"/>
    </location>
</feature>
<dbReference type="Pfam" id="PF02687">
    <property type="entry name" value="FtsX"/>
    <property type="match status" value="2"/>
</dbReference>
<keyword evidence="2" id="KW-1003">Cell membrane</keyword>
<feature type="transmembrane region" description="Helical" evidence="7">
    <location>
        <begin position="21"/>
        <end position="40"/>
    </location>
</feature>
<evidence type="ECO:0000256" key="4">
    <source>
        <dbReference type="ARBA" id="ARBA00022989"/>
    </source>
</evidence>
<organism evidence="10 11">
    <name type="scientific">Lutispora saccharofermentans</name>
    <dbReference type="NCBI Taxonomy" id="3024236"/>
    <lineage>
        <taxon>Bacteria</taxon>
        <taxon>Bacillati</taxon>
        <taxon>Bacillota</taxon>
        <taxon>Clostridia</taxon>
        <taxon>Lutisporales</taxon>
        <taxon>Lutisporaceae</taxon>
        <taxon>Lutispora</taxon>
    </lineage>
</organism>
<evidence type="ECO:0000256" key="3">
    <source>
        <dbReference type="ARBA" id="ARBA00022692"/>
    </source>
</evidence>
<accession>A0ABT1NI86</accession>
<feature type="transmembrane region" description="Helical" evidence="7">
    <location>
        <begin position="696"/>
        <end position="715"/>
    </location>
</feature>
<keyword evidence="3 7" id="KW-0812">Transmembrane</keyword>
<evidence type="ECO:0000256" key="5">
    <source>
        <dbReference type="ARBA" id="ARBA00023136"/>
    </source>
</evidence>
<evidence type="ECO:0000256" key="2">
    <source>
        <dbReference type="ARBA" id="ARBA00022475"/>
    </source>
</evidence>